<dbReference type="InterPro" id="IPR014893">
    <property type="entry name" value="Ku_PK_bind"/>
</dbReference>
<dbReference type="GO" id="GO:0004386">
    <property type="term" value="F:helicase activity"/>
    <property type="evidence" value="ECO:0007669"/>
    <property type="project" value="UniProtKB-KW"/>
</dbReference>
<dbReference type="PANTHER" id="PTHR12604:SF4">
    <property type="entry name" value="X-RAY REPAIR CROSS-COMPLEMENTING PROTEIN 5"/>
    <property type="match status" value="1"/>
</dbReference>
<keyword evidence="19" id="KW-1185">Reference proteome</keyword>
<dbReference type="GO" id="GO:0005524">
    <property type="term" value="F:ATP binding"/>
    <property type="evidence" value="ECO:0007669"/>
    <property type="project" value="UniProtKB-KW"/>
</dbReference>
<evidence type="ECO:0000256" key="10">
    <source>
        <dbReference type="ARBA" id="ARBA00022895"/>
    </source>
</evidence>
<feature type="compositionally biased region" description="Acidic residues" evidence="16">
    <location>
        <begin position="760"/>
        <end position="771"/>
    </location>
</feature>
<keyword evidence="5" id="KW-0547">Nucleotide-binding</keyword>
<dbReference type="Pfam" id="PF02735">
    <property type="entry name" value="Ku"/>
    <property type="match status" value="1"/>
</dbReference>
<dbReference type="InterPro" id="IPR036465">
    <property type="entry name" value="vWFA_dom_sf"/>
</dbReference>
<accession>A0A168INX7</accession>
<dbReference type="CDD" id="cd00873">
    <property type="entry name" value="KU80"/>
    <property type="match status" value="1"/>
</dbReference>
<dbReference type="GO" id="GO:0003684">
    <property type="term" value="F:damaged DNA binding"/>
    <property type="evidence" value="ECO:0007669"/>
    <property type="project" value="InterPro"/>
</dbReference>
<dbReference type="GO" id="GO:0016787">
    <property type="term" value="F:hydrolase activity"/>
    <property type="evidence" value="ECO:0007669"/>
    <property type="project" value="UniProtKB-KW"/>
</dbReference>
<evidence type="ECO:0000256" key="1">
    <source>
        <dbReference type="ARBA" id="ARBA00004123"/>
    </source>
</evidence>
<dbReference type="SUPFAM" id="SSF53300">
    <property type="entry name" value="vWA-like"/>
    <property type="match status" value="1"/>
</dbReference>
<dbReference type="STRING" id="747725.A0A168INX7"/>
<evidence type="ECO:0000256" key="14">
    <source>
        <dbReference type="ARBA" id="ARBA00023242"/>
    </source>
</evidence>
<evidence type="ECO:0000256" key="2">
    <source>
        <dbReference type="ARBA" id="ARBA00004574"/>
    </source>
</evidence>
<evidence type="ECO:0000256" key="13">
    <source>
        <dbReference type="ARBA" id="ARBA00023204"/>
    </source>
</evidence>
<dbReference type="SMART" id="SM00559">
    <property type="entry name" value="Ku78"/>
    <property type="match status" value="1"/>
</dbReference>
<keyword evidence="12" id="KW-0233">DNA recombination</keyword>
<dbReference type="EMBL" id="AMYB01000007">
    <property type="protein sequence ID" value="OAD00168.1"/>
    <property type="molecule type" value="Genomic_DNA"/>
</dbReference>
<keyword evidence="9" id="KW-0067">ATP-binding</keyword>
<dbReference type="OrthoDB" id="30826at2759"/>
<dbReference type="GO" id="GO:0003690">
    <property type="term" value="F:double-stranded DNA binding"/>
    <property type="evidence" value="ECO:0007669"/>
    <property type="project" value="TreeGrafter"/>
</dbReference>
<dbReference type="Pfam" id="PF08785">
    <property type="entry name" value="Ku_PK_bind"/>
    <property type="match status" value="1"/>
</dbReference>
<dbReference type="InterPro" id="IPR006164">
    <property type="entry name" value="DNA_bd_Ku70/Ku80"/>
</dbReference>
<dbReference type="InterPro" id="IPR036494">
    <property type="entry name" value="Ku_C_sf"/>
</dbReference>
<name>A0A168INX7_MUCCL</name>
<dbReference type="SUPFAM" id="SSF100939">
    <property type="entry name" value="SPOC domain-like"/>
    <property type="match status" value="1"/>
</dbReference>
<feature type="region of interest" description="Disordered" evidence="16">
    <location>
        <begin position="566"/>
        <end position="588"/>
    </location>
</feature>
<keyword evidence="8" id="KW-0347">Helicase</keyword>
<evidence type="ECO:0000256" key="15">
    <source>
        <dbReference type="ARBA" id="ARBA00031847"/>
    </source>
</evidence>
<sequence length="771" mass="87125">MANKKATVFILNVANSMSKVFSTALTVMTENIEDKVMSGRKTDMVSVLLAGTPETYNVLNDTTPDQYERITSMCPISQPNLDLLRRIQNISTSSEETPPADVLDAVIVATQVIRDHCKHLKYEKRIIVITDNHNRIDWLDLKDVAGILQDINAQLTVIGSDFDLVVEHDCPEEIAENYTNWKRLIEESGTGGETMTLEEAHVITQEDVAKEVRPTPAYRGYLYLGDPHKSEHVLGIPVFMFLRTKTISLPSGHKYSAHSSGPSHKVEPSIMYKVNNDANVNAGLTSFSLGDADEKVIEDKSRLEQAFRFGKTAILISRDEVISNKFTSKKELTVIGFIDKKDFKRHYLHSNAYILMNANTHSLEAAKGLAAFAKALYDEQSCAIVRYVQKDDGRPRIGILEPEDIQGEHDVEYLLQYFDLPFAEDIRDYKFKSTPDEKVSDPKCIQLMDDLVDAMDLGSTMEGNDFLTPEYSFNPIFWRFQRAIKNRALNPDAPIPDIKDSFKCQFQVHPSFKETAGEYSERLASLLNVRKVIDKGKEKRKYNAMDDMAEPETRMNIDDLIGNAKSSQRGPLYTPAAPGDTQSSSSSKSKLYTSGMITHVGLISPVEDFYALLNQPSEEDNVDFAMNSMCKAINTFLEKTFRNENFAQVIKCLKALRDVAIKEEAALNYNKQMREIKQWCNPTNKASNRYELWELLKKESLGLMTNEESEDIDNVNTTKAVADKFWNTDEEDEHALIEKVNNTQISNSNQDTGGFKISDLDELEDSDDDDN</sequence>
<evidence type="ECO:0000256" key="4">
    <source>
        <dbReference type="ARBA" id="ARBA00021792"/>
    </source>
</evidence>
<evidence type="ECO:0000256" key="3">
    <source>
        <dbReference type="ARBA" id="ARBA00007726"/>
    </source>
</evidence>
<keyword evidence="14" id="KW-0539">Nucleus</keyword>
<comment type="caution">
    <text evidence="18">The sequence shown here is derived from an EMBL/GenBank/DDBJ whole genome shotgun (WGS) entry which is preliminary data.</text>
</comment>
<dbReference type="PANTHER" id="PTHR12604">
    <property type="entry name" value="KU AUTOANTIGEN DNA HELICASE"/>
    <property type="match status" value="1"/>
</dbReference>
<evidence type="ECO:0000256" key="16">
    <source>
        <dbReference type="SAM" id="MobiDB-lite"/>
    </source>
</evidence>
<evidence type="ECO:0000313" key="18">
    <source>
        <dbReference type="EMBL" id="OAD00168.1"/>
    </source>
</evidence>
<keyword evidence="6" id="KW-0227">DNA damage</keyword>
<dbReference type="GO" id="GO:0000781">
    <property type="term" value="C:chromosome, telomeric region"/>
    <property type="evidence" value="ECO:0007669"/>
    <property type="project" value="UniProtKB-SubCell"/>
</dbReference>
<reference evidence="18 19" key="1">
    <citation type="submission" date="2015-06" db="EMBL/GenBank/DDBJ databases">
        <title>Expansion of signal transduction pathways in fungi by whole-genome duplication.</title>
        <authorList>
            <consortium name="DOE Joint Genome Institute"/>
            <person name="Corrochano L.M."/>
            <person name="Kuo A."/>
            <person name="Marcet-Houben M."/>
            <person name="Polaino S."/>
            <person name="Salamov A."/>
            <person name="Villalobos J.M."/>
            <person name="Alvarez M.I."/>
            <person name="Avalos J."/>
            <person name="Benito E.P."/>
            <person name="Benoit I."/>
            <person name="Burger G."/>
            <person name="Camino L.P."/>
            <person name="Canovas D."/>
            <person name="Cerda-Olmedo E."/>
            <person name="Cheng J.-F."/>
            <person name="Dominguez A."/>
            <person name="Elias M."/>
            <person name="Eslava A.P."/>
            <person name="Glaser F."/>
            <person name="Grimwood J."/>
            <person name="Gutierrez G."/>
            <person name="Heitman J."/>
            <person name="Henrissat B."/>
            <person name="Iturriaga E.A."/>
            <person name="Lang B.F."/>
            <person name="Lavin J.L."/>
            <person name="Lee S."/>
            <person name="Li W."/>
            <person name="Lindquist E."/>
            <person name="Lopez-Garcia S."/>
            <person name="Luque E.M."/>
            <person name="Marcos A.T."/>
            <person name="Martin J."/>
            <person name="Mccluskey K."/>
            <person name="Medina H.R."/>
            <person name="Miralles-Duran A."/>
            <person name="Miyazaki A."/>
            <person name="Munoz-Torres E."/>
            <person name="Oguiza J.A."/>
            <person name="Ohm R."/>
            <person name="Olmedo M."/>
            <person name="Orejas M."/>
            <person name="Ortiz-Castellanos L."/>
            <person name="Pisabarro A.G."/>
            <person name="Rodriguez-Romero J."/>
            <person name="Ruiz-Herrera J."/>
            <person name="Ruiz-Vazquez R."/>
            <person name="Sanz C."/>
            <person name="Schackwitz W."/>
            <person name="Schmutz J."/>
            <person name="Shahriari M."/>
            <person name="Shelest E."/>
            <person name="Silva-Franco F."/>
            <person name="Soanes D."/>
            <person name="Syed K."/>
            <person name="Tagua V.G."/>
            <person name="Talbot N.J."/>
            <person name="Thon M."/>
            <person name="De Vries R.P."/>
            <person name="Wiebenga A."/>
            <person name="Yadav J.S."/>
            <person name="Braun E.L."/>
            <person name="Baker S."/>
            <person name="Garre V."/>
            <person name="Horwitz B."/>
            <person name="Torres-Martinez S."/>
            <person name="Idnurm A."/>
            <person name="Herrera-Estrella A."/>
            <person name="Gabaldon T."/>
            <person name="Grigoriev I.V."/>
        </authorList>
    </citation>
    <scope>NUCLEOTIDE SEQUENCE [LARGE SCALE GENOMIC DNA]</scope>
    <source>
        <strain evidence="18 19">CBS 277.49</strain>
    </source>
</reference>
<evidence type="ECO:0000256" key="9">
    <source>
        <dbReference type="ARBA" id="ARBA00022840"/>
    </source>
</evidence>
<dbReference type="GO" id="GO:0006303">
    <property type="term" value="P:double-strand break repair via nonhomologous end joining"/>
    <property type="evidence" value="ECO:0007669"/>
    <property type="project" value="InterPro"/>
</dbReference>
<dbReference type="InterPro" id="IPR016194">
    <property type="entry name" value="SPOC-like_C_dom_sf"/>
</dbReference>
<dbReference type="GO" id="GO:0043564">
    <property type="term" value="C:Ku70:Ku80 complex"/>
    <property type="evidence" value="ECO:0007669"/>
    <property type="project" value="InterPro"/>
</dbReference>
<dbReference type="InterPro" id="IPR024193">
    <property type="entry name" value="Ku80"/>
</dbReference>
<protein>
    <recommendedName>
        <fullName evidence="4">ATP-dependent DNA helicase II subunit 2</fullName>
    </recommendedName>
    <alternativeName>
        <fullName evidence="15">ATP-dependent DNA helicase II subunit Ku80</fullName>
    </alternativeName>
</protein>
<feature type="region of interest" description="Disordered" evidence="16">
    <location>
        <begin position="743"/>
        <end position="771"/>
    </location>
</feature>
<evidence type="ECO:0000256" key="11">
    <source>
        <dbReference type="ARBA" id="ARBA00023125"/>
    </source>
</evidence>
<keyword evidence="11" id="KW-0238">DNA-binding</keyword>
<dbReference type="AlphaFoldDB" id="A0A168INX7"/>
<evidence type="ECO:0000313" key="19">
    <source>
        <dbReference type="Proteomes" id="UP000077051"/>
    </source>
</evidence>
<feature type="domain" description="Ku" evidence="17">
    <location>
        <begin position="295"/>
        <end position="437"/>
    </location>
</feature>
<evidence type="ECO:0000256" key="5">
    <source>
        <dbReference type="ARBA" id="ARBA00022741"/>
    </source>
</evidence>
<dbReference type="GO" id="GO:0042162">
    <property type="term" value="F:telomeric DNA binding"/>
    <property type="evidence" value="ECO:0007669"/>
    <property type="project" value="InterPro"/>
</dbReference>
<evidence type="ECO:0000256" key="7">
    <source>
        <dbReference type="ARBA" id="ARBA00022801"/>
    </source>
</evidence>
<feature type="compositionally biased region" description="Polar residues" evidence="16">
    <location>
        <begin position="743"/>
        <end position="752"/>
    </location>
</feature>
<dbReference type="GO" id="GO:0006310">
    <property type="term" value="P:DNA recombination"/>
    <property type="evidence" value="ECO:0007669"/>
    <property type="project" value="UniProtKB-KW"/>
</dbReference>
<keyword evidence="10" id="KW-0158">Chromosome</keyword>
<keyword evidence="7" id="KW-0378">Hydrolase</keyword>
<dbReference type="GO" id="GO:0000723">
    <property type="term" value="P:telomere maintenance"/>
    <property type="evidence" value="ECO:0007669"/>
    <property type="project" value="InterPro"/>
</dbReference>
<keyword evidence="10" id="KW-0779">Telomere</keyword>
<evidence type="ECO:0000256" key="6">
    <source>
        <dbReference type="ARBA" id="ARBA00022763"/>
    </source>
</evidence>
<evidence type="ECO:0000259" key="17">
    <source>
        <dbReference type="SMART" id="SM00559"/>
    </source>
</evidence>
<dbReference type="Gene3D" id="1.10.1600.10">
    <property type="match status" value="1"/>
</dbReference>
<evidence type="ECO:0000256" key="8">
    <source>
        <dbReference type="ARBA" id="ARBA00022806"/>
    </source>
</evidence>
<gene>
    <name evidence="18" type="ORF">MUCCIDRAFT_165971</name>
</gene>
<proteinExistence type="inferred from homology"/>
<dbReference type="Gene3D" id="1.25.40.240">
    <property type="entry name" value="Ku, C-terminal domain"/>
    <property type="match status" value="1"/>
</dbReference>
<dbReference type="VEuPathDB" id="FungiDB:MUCCIDRAFT_165971"/>
<comment type="similarity">
    <text evidence="3">Belongs to the ku80 family.</text>
</comment>
<comment type="subcellular location">
    <subcellularLocation>
        <location evidence="2">Chromosome</location>
        <location evidence="2">Telomere</location>
    </subcellularLocation>
    <subcellularLocation>
        <location evidence="1">Nucleus</location>
    </subcellularLocation>
</comment>
<dbReference type="SUPFAM" id="SSF101420">
    <property type="entry name" value="C-terminal domain of Ku80"/>
    <property type="match status" value="1"/>
</dbReference>
<organism evidence="18 19">
    <name type="scientific">Mucor lusitanicus CBS 277.49</name>
    <dbReference type="NCBI Taxonomy" id="747725"/>
    <lineage>
        <taxon>Eukaryota</taxon>
        <taxon>Fungi</taxon>
        <taxon>Fungi incertae sedis</taxon>
        <taxon>Mucoromycota</taxon>
        <taxon>Mucoromycotina</taxon>
        <taxon>Mucoromycetes</taxon>
        <taxon>Mucorales</taxon>
        <taxon>Mucorineae</taxon>
        <taxon>Mucoraceae</taxon>
        <taxon>Mucor</taxon>
    </lineage>
</organism>
<evidence type="ECO:0000256" key="12">
    <source>
        <dbReference type="ARBA" id="ARBA00023172"/>
    </source>
</evidence>
<keyword evidence="13" id="KW-0234">DNA repair</keyword>
<dbReference type="Gene3D" id="2.40.290.10">
    <property type="match status" value="1"/>
</dbReference>
<dbReference type="Proteomes" id="UP000077051">
    <property type="component" value="Unassembled WGS sequence"/>
</dbReference>
<dbReference type="Gene3D" id="3.40.50.410">
    <property type="entry name" value="von Willebrand factor, type A domain"/>
    <property type="match status" value="1"/>
</dbReference>